<dbReference type="EMBL" id="JBIAMX010000019">
    <property type="protein sequence ID" value="MFF0546223.1"/>
    <property type="molecule type" value="Genomic_DNA"/>
</dbReference>
<evidence type="ECO:0008006" key="7">
    <source>
        <dbReference type="Google" id="ProtNLM"/>
    </source>
</evidence>
<evidence type="ECO:0000256" key="4">
    <source>
        <dbReference type="SAM" id="Phobius"/>
    </source>
</evidence>
<comment type="caution">
    <text evidence="5">The sequence shown here is derived from an EMBL/GenBank/DDBJ whole genome shotgun (WGS) entry which is preliminary data.</text>
</comment>
<evidence type="ECO:0000256" key="2">
    <source>
        <dbReference type="ARBA" id="ARBA00023136"/>
    </source>
</evidence>
<feature type="region of interest" description="Disordered" evidence="3">
    <location>
        <begin position="1"/>
        <end position="83"/>
    </location>
</feature>
<reference evidence="5 6" key="1">
    <citation type="submission" date="2024-10" db="EMBL/GenBank/DDBJ databases">
        <title>The Natural Products Discovery Center: Release of the First 8490 Sequenced Strains for Exploring Actinobacteria Biosynthetic Diversity.</title>
        <authorList>
            <person name="Kalkreuter E."/>
            <person name="Kautsar S.A."/>
            <person name="Yang D."/>
            <person name="Bader C.D."/>
            <person name="Teijaro C.N."/>
            <person name="Fluegel L."/>
            <person name="Davis C.M."/>
            <person name="Simpson J.R."/>
            <person name="Lauterbach L."/>
            <person name="Steele A.D."/>
            <person name="Gui C."/>
            <person name="Meng S."/>
            <person name="Li G."/>
            <person name="Viehrig K."/>
            <person name="Ye F."/>
            <person name="Su P."/>
            <person name="Kiefer A.F."/>
            <person name="Nichols A."/>
            <person name="Cepeda A.J."/>
            <person name="Yan W."/>
            <person name="Fan B."/>
            <person name="Jiang Y."/>
            <person name="Adhikari A."/>
            <person name="Zheng C.-J."/>
            <person name="Schuster L."/>
            <person name="Cowan T.M."/>
            <person name="Smanski M.J."/>
            <person name="Chevrette M.G."/>
            <person name="De Carvalho L.P.S."/>
            <person name="Shen B."/>
        </authorList>
    </citation>
    <scope>NUCLEOTIDE SEQUENCE [LARGE SCALE GENOMIC DNA]</scope>
    <source>
        <strain evidence="5 6">NPDC004045</strain>
    </source>
</reference>
<keyword evidence="4" id="KW-1133">Transmembrane helix</keyword>
<evidence type="ECO:0000256" key="3">
    <source>
        <dbReference type="SAM" id="MobiDB-lite"/>
    </source>
</evidence>
<accession>A0ABW6PVM0</accession>
<protein>
    <recommendedName>
        <fullName evidence="7">Mce-associated membrane protein</fullName>
    </recommendedName>
</protein>
<feature type="transmembrane region" description="Helical" evidence="4">
    <location>
        <begin position="92"/>
        <end position="116"/>
    </location>
</feature>
<evidence type="ECO:0000313" key="6">
    <source>
        <dbReference type="Proteomes" id="UP001601444"/>
    </source>
</evidence>
<evidence type="ECO:0000313" key="5">
    <source>
        <dbReference type="EMBL" id="MFF0546223.1"/>
    </source>
</evidence>
<evidence type="ECO:0000256" key="1">
    <source>
        <dbReference type="ARBA" id="ARBA00004370"/>
    </source>
</evidence>
<organism evidence="5 6">
    <name type="scientific">Nocardia thailandica</name>
    <dbReference type="NCBI Taxonomy" id="257275"/>
    <lineage>
        <taxon>Bacteria</taxon>
        <taxon>Bacillati</taxon>
        <taxon>Actinomycetota</taxon>
        <taxon>Actinomycetes</taxon>
        <taxon>Mycobacteriales</taxon>
        <taxon>Nocardiaceae</taxon>
        <taxon>Nocardia</taxon>
    </lineage>
</organism>
<dbReference type="PANTHER" id="PTHR37042">
    <property type="entry name" value="OUTER MEMBRANE PROTEIN RV1973"/>
    <property type="match status" value="1"/>
</dbReference>
<proteinExistence type="predicted"/>
<dbReference type="RefSeq" id="WP_387702631.1">
    <property type="nucleotide sequence ID" value="NZ_JBIAMX010000019.1"/>
</dbReference>
<comment type="subcellular location">
    <subcellularLocation>
        <location evidence="1">Membrane</location>
    </subcellularLocation>
</comment>
<keyword evidence="2 4" id="KW-0472">Membrane</keyword>
<dbReference type="Proteomes" id="UP001601444">
    <property type="component" value="Unassembled WGS sequence"/>
</dbReference>
<dbReference type="PANTHER" id="PTHR37042:SF4">
    <property type="entry name" value="OUTER MEMBRANE PROTEIN RV1973"/>
    <property type="match status" value="1"/>
</dbReference>
<feature type="compositionally biased region" description="Low complexity" evidence="3">
    <location>
        <begin position="31"/>
        <end position="50"/>
    </location>
</feature>
<name>A0ABW6PVM0_9NOCA</name>
<keyword evidence="4" id="KW-0812">Transmembrane</keyword>
<sequence>MTETDNRRPRRRAARSAGPPVEGDTTIERTAPAVTVAAAPKPAAAAEPAVSLCKPTPRAADDPDTTVAPGGPDDTDEPEAERAAPRSIGRMVLAAAAAVLVLALVAGAGVAGWFAWAGMREDDLREQYTATARQAVINLTTIRAQSAKQDIDRILATASGQFRSEFDGRVDPFTTIVQQAKVDSSGEVVESGIERADDGSAKVLVAVKQTVTNAGSPEPQQRMYRFRVTVTNDNGNLSVTSVEFVG</sequence>
<gene>
    <name evidence="5" type="ORF">ACFYTF_25655</name>
</gene>
<keyword evidence="6" id="KW-1185">Reference proteome</keyword>